<dbReference type="Gene3D" id="3.30.750.24">
    <property type="entry name" value="STAS domain"/>
    <property type="match status" value="1"/>
</dbReference>
<dbReference type="Proteomes" id="UP001198163">
    <property type="component" value="Unassembled WGS sequence"/>
</dbReference>
<dbReference type="Pfam" id="PF13466">
    <property type="entry name" value="STAS_2"/>
    <property type="match status" value="1"/>
</dbReference>
<keyword evidence="3" id="KW-1185">Reference proteome</keyword>
<proteinExistence type="predicted"/>
<reference evidence="2" key="1">
    <citation type="submission" date="2021-08" db="EMBL/GenBank/DDBJ databases">
        <title>Comparative analyses of Brucepasteria parasyntrophica and Teretinema zuelzerae.</title>
        <authorList>
            <person name="Song Y."/>
            <person name="Brune A."/>
        </authorList>
    </citation>
    <scope>NUCLEOTIDE SEQUENCE</scope>
    <source>
        <strain evidence="2">DSM 1903</strain>
    </source>
</reference>
<dbReference type="PROSITE" id="PS50801">
    <property type="entry name" value="STAS"/>
    <property type="match status" value="1"/>
</dbReference>
<dbReference type="RefSeq" id="WP_230754513.1">
    <property type="nucleotide sequence ID" value="NZ_JAINWA010000001.1"/>
</dbReference>
<dbReference type="SUPFAM" id="SSF52091">
    <property type="entry name" value="SpoIIaa-like"/>
    <property type="match status" value="1"/>
</dbReference>
<sequence>MTDTGNLTIDRVQSAKTAFLEVLSAKRSLELDITACEEIDLSGLQLLVSLLRSSLSGSGKVSFRGAPTEAFNAVLLTAGVIESPCRTAEEVEEKIKAVL</sequence>
<dbReference type="EMBL" id="JAINWA010000001">
    <property type="protein sequence ID" value="MCD1654346.1"/>
    <property type="molecule type" value="Genomic_DNA"/>
</dbReference>
<dbReference type="InterPro" id="IPR058548">
    <property type="entry name" value="MlaB-like_STAS"/>
</dbReference>
<evidence type="ECO:0000259" key="1">
    <source>
        <dbReference type="PROSITE" id="PS50801"/>
    </source>
</evidence>
<name>A0AAE3EH15_9SPIR</name>
<evidence type="ECO:0000313" key="2">
    <source>
        <dbReference type="EMBL" id="MCD1654346.1"/>
    </source>
</evidence>
<dbReference type="InterPro" id="IPR002645">
    <property type="entry name" value="STAS_dom"/>
</dbReference>
<organism evidence="2 3">
    <name type="scientific">Teretinema zuelzerae</name>
    <dbReference type="NCBI Taxonomy" id="156"/>
    <lineage>
        <taxon>Bacteria</taxon>
        <taxon>Pseudomonadati</taxon>
        <taxon>Spirochaetota</taxon>
        <taxon>Spirochaetia</taxon>
        <taxon>Spirochaetales</taxon>
        <taxon>Treponemataceae</taxon>
        <taxon>Teretinema</taxon>
    </lineage>
</organism>
<protein>
    <submittedName>
        <fullName evidence="2">STAS domain-containing protein</fullName>
    </submittedName>
</protein>
<dbReference type="InterPro" id="IPR036513">
    <property type="entry name" value="STAS_dom_sf"/>
</dbReference>
<feature type="domain" description="STAS" evidence="1">
    <location>
        <begin position="1"/>
        <end position="98"/>
    </location>
</feature>
<evidence type="ECO:0000313" key="3">
    <source>
        <dbReference type="Proteomes" id="UP001198163"/>
    </source>
</evidence>
<gene>
    <name evidence="2" type="ORF">K7J14_06465</name>
</gene>
<dbReference type="AlphaFoldDB" id="A0AAE3EH15"/>
<accession>A0AAE3EH15</accession>
<comment type="caution">
    <text evidence="2">The sequence shown here is derived from an EMBL/GenBank/DDBJ whole genome shotgun (WGS) entry which is preliminary data.</text>
</comment>